<evidence type="ECO:0000256" key="8">
    <source>
        <dbReference type="ARBA" id="ARBA00023128"/>
    </source>
</evidence>
<keyword evidence="9 10" id="KW-0472">Membrane</keyword>
<keyword evidence="3 11" id="KW-0813">Transport</keyword>
<keyword evidence="8" id="KW-0496">Mitochondrion</keyword>
<keyword evidence="6" id="KW-0999">Mitochondrion inner membrane</keyword>
<keyword evidence="13" id="KW-1185">Reference proteome</keyword>
<accession>A0A1E3PP93</accession>
<comment type="subcellular location">
    <subcellularLocation>
        <location evidence="1">Mitochondrion inner membrane</location>
        <topology evidence="1">Multi-pass membrane protein</topology>
    </subcellularLocation>
</comment>
<dbReference type="InterPro" id="IPR023395">
    <property type="entry name" value="MCP_dom_sf"/>
</dbReference>
<evidence type="ECO:0000256" key="9">
    <source>
        <dbReference type="ARBA" id="ARBA00023136"/>
    </source>
</evidence>
<evidence type="ECO:0000256" key="4">
    <source>
        <dbReference type="ARBA" id="ARBA00022692"/>
    </source>
</evidence>
<dbReference type="GO" id="GO:0005743">
    <property type="term" value="C:mitochondrial inner membrane"/>
    <property type="evidence" value="ECO:0007669"/>
    <property type="project" value="UniProtKB-SubCell"/>
</dbReference>
<keyword evidence="4 10" id="KW-0812">Transmembrane</keyword>
<evidence type="ECO:0000256" key="3">
    <source>
        <dbReference type="ARBA" id="ARBA00022448"/>
    </source>
</evidence>
<feature type="repeat" description="Solcar" evidence="10">
    <location>
        <begin position="224"/>
        <end position="314"/>
    </location>
</feature>
<gene>
    <name evidence="12" type="ORF">NADFUDRAFT_22703</name>
</gene>
<evidence type="ECO:0000256" key="11">
    <source>
        <dbReference type="RuleBase" id="RU000488"/>
    </source>
</evidence>
<reference evidence="12 13" key="1">
    <citation type="journal article" date="2016" name="Proc. Natl. Acad. Sci. U.S.A.">
        <title>Comparative genomics of biotechnologically important yeasts.</title>
        <authorList>
            <person name="Riley R."/>
            <person name="Haridas S."/>
            <person name="Wolfe K.H."/>
            <person name="Lopes M.R."/>
            <person name="Hittinger C.T."/>
            <person name="Goeker M."/>
            <person name="Salamov A.A."/>
            <person name="Wisecaver J.H."/>
            <person name="Long T.M."/>
            <person name="Calvey C.H."/>
            <person name="Aerts A.L."/>
            <person name="Barry K.W."/>
            <person name="Choi C."/>
            <person name="Clum A."/>
            <person name="Coughlan A.Y."/>
            <person name="Deshpande S."/>
            <person name="Douglass A.P."/>
            <person name="Hanson S.J."/>
            <person name="Klenk H.-P."/>
            <person name="LaButti K.M."/>
            <person name="Lapidus A."/>
            <person name="Lindquist E.A."/>
            <person name="Lipzen A.M."/>
            <person name="Meier-Kolthoff J.P."/>
            <person name="Ohm R.A."/>
            <person name="Otillar R.P."/>
            <person name="Pangilinan J.L."/>
            <person name="Peng Y."/>
            <person name="Rokas A."/>
            <person name="Rosa C.A."/>
            <person name="Scheuner C."/>
            <person name="Sibirny A.A."/>
            <person name="Slot J.C."/>
            <person name="Stielow J.B."/>
            <person name="Sun H."/>
            <person name="Kurtzman C.P."/>
            <person name="Blackwell M."/>
            <person name="Grigoriev I.V."/>
            <person name="Jeffries T.W."/>
        </authorList>
    </citation>
    <scope>NUCLEOTIDE SEQUENCE [LARGE SCALE GENOMIC DNA]</scope>
    <source>
        <strain evidence="12 13">DSM 6958</strain>
    </source>
</reference>
<evidence type="ECO:0000256" key="2">
    <source>
        <dbReference type="ARBA" id="ARBA00006375"/>
    </source>
</evidence>
<evidence type="ECO:0000256" key="7">
    <source>
        <dbReference type="ARBA" id="ARBA00022989"/>
    </source>
</evidence>
<sequence length="318" mass="34720">MVDIFETLPSIGNQKPDTESLKDGFKDIIFGSIAGMTGKLVEYPVDTVKVRLQSQPLSGPLHFEGPFDCFVKTFREEGLRGFYRGLTSPLVAAALENASLFVTYNYAQDFLIRNVYRRTDTVLPVSVLVGCGAFSGAVTSFVLTPVELIKCKLQVQAFYGTSSAAKNRSLVYHIKQIFLEHGLRGFWKGHLGTFIRECGGTASWFGSYEYVSSLFRSANNCSTNTTPEAIISGACAGIGYNISLYPADTIKSRMQTMSITSGSDKGGKGFLEVSRDIYKSGGISAFYRGCGITACRAAPSSALIFVTYETLKEWGRDL</sequence>
<dbReference type="PRINTS" id="PR00926">
    <property type="entry name" value="MITOCARRIER"/>
</dbReference>
<dbReference type="AlphaFoldDB" id="A0A1E3PP93"/>
<dbReference type="Proteomes" id="UP000095009">
    <property type="component" value="Unassembled WGS sequence"/>
</dbReference>
<dbReference type="GO" id="GO:1990575">
    <property type="term" value="P:mitochondrial L-ornithine transmembrane transport"/>
    <property type="evidence" value="ECO:0007669"/>
    <property type="project" value="TreeGrafter"/>
</dbReference>
<name>A0A1E3PP93_9ASCO</name>
<dbReference type="PANTHER" id="PTHR45624:SF31">
    <property type="entry name" value="MITOCHONDRIAL ORNITHINE TRANSPORTER 1"/>
    <property type="match status" value="1"/>
</dbReference>
<proteinExistence type="inferred from homology"/>
<dbReference type="InterPro" id="IPR018108">
    <property type="entry name" value="MCP_transmembrane"/>
</dbReference>
<evidence type="ECO:0000256" key="1">
    <source>
        <dbReference type="ARBA" id="ARBA00004448"/>
    </source>
</evidence>
<dbReference type="STRING" id="857566.A0A1E3PP93"/>
<evidence type="ECO:0000256" key="10">
    <source>
        <dbReference type="PROSITE-ProRule" id="PRU00282"/>
    </source>
</evidence>
<feature type="repeat" description="Solcar" evidence="10">
    <location>
        <begin position="22"/>
        <end position="110"/>
    </location>
</feature>
<dbReference type="EMBL" id="KV454408">
    <property type="protein sequence ID" value="ODQ66742.1"/>
    <property type="molecule type" value="Genomic_DNA"/>
</dbReference>
<evidence type="ECO:0000313" key="13">
    <source>
        <dbReference type="Proteomes" id="UP000095009"/>
    </source>
</evidence>
<dbReference type="PANTHER" id="PTHR45624">
    <property type="entry name" value="MITOCHONDRIAL BASIC AMINO ACIDS TRANSPORTER-RELATED"/>
    <property type="match status" value="1"/>
</dbReference>
<dbReference type="PROSITE" id="PS50920">
    <property type="entry name" value="SOLCAR"/>
    <property type="match status" value="3"/>
</dbReference>
<feature type="repeat" description="Solcar" evidence="10">
    <location>
        <begin position="124"/>
        <end position="214"/>
    </location>
</feature>
<dbReference type="GO" id="GO:0000064">
    <property type="term" value="F:L-ornithine transmembrane transporter activity"/>
    <property type="evidence" value="ECO:0007669"/>
    <property type="project" value="TreeGrafter"/>
</dbReference>
<dbReference type="FunFam" id="1.50.40.10:FF:000109">
    <property type="entry name" value="Ornithine carrier protein AmcA/Ort1"/>
    <property type="match status" value="1"/>
</dbReference>
<dbReference type="InterPro" id="IPR050567">
    <property type="entry name" value="Mitochondrial_Carrier"/>
</dbReference>
<evidence type="ECO:0000313" key="12">
    <source>
        <dbReference type="EMBL" id="ODQ66742.1"/>
    </source>
</evidence>
<dbReference type="Pfam" id="PF00153">
    <property type="entry name" value="Mito_carr"/>
    <property type="match status" value="3"/>
</dbReference>
<dbReference type="InterPro" id="IPR002067">
    <property type="entry name" value="MCP"/>
</dbReference>
<evidence type="ECO:0000256" key="5">
    <source>
        <dbReference type="ARBA" id="ARBA00022737"/>
    </source>
</evidence>
<keyword evidence="7" id="KW-1133">Transmembrane helix</keyword>
<organism evidence="12 13">
    <name type="scientific">Nadsonia fulvescens var. elongata DSM 6958</name>
    <dbReference type="NCBI Taxonomy" id="857566"/>
    <lineage>
        <taxon>Eukaryota</taxon>
        <taxon>Fungi</taxon>
        <taxon>Dikarya</taxon>
        <taxon>Ascomycota</taxon>
        <taxon>Saccharomycotina</taxon>
        <taxon>Dipodascomycetes</taxon>
        <taxon>Dipodascales</taxon>
        <taxon>Dipodascales incertae sedis</taxon>
        <taxon>Nadsonia</taxon>
    </lineage>
</organism>
<keyword evidence="5" id="KW-0677">Repeat</keyword>
<dbReference type="OrthoDB" id="2139348at2759"/>
<protein>
    <submittedName>
        <fullName evidence="12">Amino acid transporter</fullName>
    </submittedName>
</protein>
<comment type="similarity">
    <text evidence="2 11">Belongs to the mitochondrial carrier (TC 2.A.29) family.</text>
</comment>
<dbReference type="Gene3D" id="1.50.40.10">
    <property type="entry name" value="Mitochondrial carrier domain"/>
    <property type="match status" value="2"/>
</dbReference>
<evidence type="ECO:0000256" key="6">
    <source>
        <dbReference type="ARBA" id="ARBA00022792"/>
    </source>
</evidence>
<dbReference type="SUPFAM" id="SSF103506">
    <property type="entry name" value="Mitochondrial carrier"/>
    <property type="match status" value="1"/>
</dbReference>